<comment type="caution">
    <text evidence="2">The sequence shown here is derived from an EMBL/GenBank/DDBJ whole genome shotgun (WGS) entry which is preliminary data.</text>
</comment>
<dbReference type="HOGENOM" id="CLU_253472_0_0_1"/>
<evidence type="ECO:0000313" key="2">
    <source>
        <dbReference type="EMBL" id="EXX76219.1"/>
    </source>
</evidence>
<name>A0A015L973_RHIIW</name>
<dbReference type="EMBL" id="JEMT01012304">
    <property type="protein sequence ID" value="EXX76219.1"/>
    <property type="molecule type" value="Genomic_DNA"/>
</dbReference>
<organism evidence="2 3">
    <name type="scientific">Rhizophagus irregularis (strain DAOM 197198w)</name>
    <name type="common">Glomus intraradices</name>
    <dbReference type="NCBI Taxonomy" id="1432141"/>
    <lineage>
        <taxon>Eukaryota</taxon>
        <taxon>Fungi</taxon>
        <taxon>Fungi incertae sedis</taxon>
        <taxon>Mucoromycota</taxon>
        <taxon>Glomeromycotina</taxon>
        <taxon>Glomeromycetes</taxon>
        <taxon>Glomerales</taxon>
        <taxon>Glomeraceae</taxon>
        <taxon>Rhizophagus</taxon>
    </lineage>
</organism>
<dbReference type="OrthoDB" id="2326052at2759"/>
<sequence>MGAILSKALKLIFSVGCVVAGLAMYCFDKPMPISFPGVSGGSLSTIFISAGISGVLACLFNNKCTWFELFKEMCKGALTGIISTFSSEIAGNIAHRLAFSDCAVKFMKTFASSCSSIIFRHYSDGNKKPLTIKEFIPTFFYSILSYGINFGHEAIYKKTVESATDLYQKTKLQLGESGSIIDLSYHLKDWRSKQTFLSLSLQLCDNLITKLSVNSIKQVIRNKKVKINQTPQGYSIMFMESLKSTLVSFVQTGITYHEEVENKDKLIYNLAEIEKKGLNIQCVDDQNSISSFNDPKKVEELFTKPVEFEPSEIDPDSDSDDNNYTKANNMNDNKASFTTSKTPNTRDKIINGSRSWNEGAKIYSTRDAIETFRFQYERHNNNVAYESGDDVDQTPTSYEYVYVNVRSNSSLPVSTSSSTNKDSGKKGKFKATNESSDLFLSNQDNQYFTKKQNLPEVVNEASTHLGVKLHPIICWDADKQKYIFSDPNEWPAFPHKAKVIGFVGTKKSGRTTAIHSLLFELGYFLTEDQLAKSLLPIGVMMYVLKKHDLIFLDCCDIADSSIDKAGNLLSGYLLEFFTYMASCHLVIHTAIPAKKEGDRSMFSETLTDYIHAKAKLQLLWSNTIQTFGPSMLTVLVRGTKQQCEEMDLDKINLFSSQSNNDEYDKIVFTHGFQDSKAFTWQYIPEEMITVRTLANDKFAVPSAILRRVKDETEPHGLSISVQAIMEGITVGECVANNENLKPFYNRVEANWKYLFNIIMSNSILAQSVADFINYETIKEADDKTGGLIQEYIESVNNLVKYSASQGSALETNFRAMCEDFKNRMDIEMNKPNDEQDPTIGFKLNIEIAKCLLESSKTETNLQIKENLISWGLHGLTLIHNRSTPKVLEHTWMKLCIKTYNILEILNDPVIYNVHWHCWNFLSFASSCGFKLELIGWKILERALQCLKTSANKPQFHFHVLKCFLKFLETEPYLPVIISPLNNDISNQTSSLQLNEEQYYRLKQMTYYGIMEYSKKCVRDAAERRKPTNMENFLEDIMNIINKQIKILISSALTSSHNEPFSILPEHQQFAIVSVALERLNTDIALYVSKYIFGGEGLIDVFLPDSPIEALQDYHEAVRNYRWLLLQRIARLRDDECTQNLIENTLSSVVGFLKNLPYDEASKKSHSYAVLFANALMFSGNIMQKRQQVKKKSQVTSSFSRQPMTINDINKKKEKIENEEYGEVRIELLLQKCFRSVLQEFLRGLKSKDQKEYLSSEKVRHYTQYVNNLLFAPHNSRIQALSLDQISVVERNMLRLMTFQIMDLYIKTLWKHELEKEEPAVSNQISIVYNTRASLRLLNRIYWMITKKDNIQGLSIIFGSSTNTTSGQSIIHSLPSSNDVHSSEILADEMIQRIGLNNWQNLITLTSIPRILSDHASKIDPDNSLNFREAIFDVRDEALILLWNLSECSGVSLGVSKKVMTVNDFRSANVVGEFSDMSTFDEDGINRIRFLVNRVISQIYTDTTTVNAEITNQELHNRFRIGKIRAIESAKRVTISENIEKQMEEQKLEPDFQAMKEARLRKFNNK</sequence>
<protein>
    <submittedName>
        <fullName evidence="2">Uncharacterized protein</fullName>
    </submittedName>
</protein>
<gene>
    <name evidence="2" type="ORF">RirG_035150</name>
</gene>
<feature type="region of interest" description="Disordered" evidence="1">
    <location>
        <begin position="410"/>
        <end position="430"/>
    </location>
</feature>
<reference evidence="2 3" key="1">
    <citation type="submission" date="2014-02" db="EMBL/GenBank/DDBJ databases">
        <title>Single nucleus genome sequencing reveals high similarity among nuclei of an endomycorrhizal fungus.</title>
        <authorList>
            <person name="Lin K."/>
            <person name="Geurts R."/>
            <person name="Zhang Z."/>
            <person name="Limpens E."/>
            <person name="Saunders D.G."/>
            <person name="Mu D."/>
            <person name="Pang E."/>
            <person name="Cao H."/>
            <person name="Cha H."/>
            <person name="Lin T."/>
            <person name="Zhou Q."/>
            <person name="Shang Y."/>
            <person name="Li Y."/>
            <person name="Ivanov S."/>
            <person name="Sharma T."/>
            <person name="Velzen R.V."/>
            <person name="Ruijter N.D."/>
            <person name="Aanen D.K."/>
            <person name="Win J."/>
            <person name="Kamoun S."/>
            <person name="Bisseling T."/>
            <person name="Huang S."/>
        </authorList>
    </citation>
    <scope>NUCLEOTIDE SEQUENCE [LARGE SCALE GENOMIC DNA]</scope>
    <source>
        <strain evidence="3">DAOM197198w</strain>
    </source>
</reference>
<feature type="region of interest" description="Disordered" evidence="1">
    <location>
        <begin position="307"/>
        <end position="352"/>
    </location>
</feature>
<keyword evidence="3" id="KW-1185">Reference proteome</keyword>
<evidence type="ECO:0000256" key="1">
    <source>
        <dbReference type="SAM" id="MobiDB-lite"/>
    </source>
</evidence>
<dbReference type="Proteomes" id="UP000022910">
    <property type="component" value="Unassembled WGS sequence"/>
</dbReference>
<accession>A0A015L973</accession>
<feature type="compositionally biased region" description="Acidic residues" evidence="1">
    <location>
        <begin position="309"/>
        <end position="321"/>
    </location>
</feature>
<feature type="compositionally biased region" description="Polar residues" evidence="1">
    <location>
        <begin position="322"/>
        <end position="343"/>
    </location>
</feature>
<proteinExistence type="predicted"/>
<evidence type="ECO:0000313" key="3">
    <source>
        <dbReference type="Proteomes" id="UP000022910"/>
    </source>
</evidence>